<evidence type="ECO:0000259" key="8">
    <source>
        <dbReference type="Pfam" id="PF18142"/>
    </source>
</evidence>
<protein>
    <recommendedName>
        <fullName evidence="3">Altered inheritance of mitochondria protein 9, mitochondrial</fullName>
    </recommendedName>
    <alternativeName>
        <fullName evidence="6">Found in mitochondrial proteome protein 29</fullName>
    </alternativeName>
</protein>
<dbReference type="NCBIfam" id="NF033635">
    <property type="entry name" value="SLATT_fungal"/>
    <property type="match status" value="1"/>
</dbReference>
<feature type="domain" description="SMODS and SLOG-associating 2TM effector" evidence="8">
    <location>
        <begin position="602"/>
        <end position="722"/>
    </location>
</feature>
<feature type="transmembrane region" description="Helical" evidence="7">
    <location>
        <begin position="644"/>
        <end position="665"/>
    </location>
</feature>
<dbReference type="InterPro" id="IPR041622">
    <property type="entry name" value="SLATT_fungi"/>
</dbReference>
<reference evidence="9" key="1">
    <citation type="submission" date="2021-01" db="EMBL/GenBank/DDBJ databases">
        <authorList>
            <person name="Kaushik A."/>
        </authorList>
    </citation>
    <scope>NUCLEOTIDE SEQUENCE</scope>
    <source>
        <strain evidence="9">AG6-10EEA</strain>
    </source>
</reference>
<keyword evidence="4" id="KW-0809">Transit peptide</keyword>
<evidence type="ECO:0000313" key="10">
    <source>
        <dbReference type="Proteomes" id="UP000663853"/>
    </source>
</evidence>
<sequence length="779" mass="88469">MITDLSNLFVLFVAAAFPLVLWWYRLAKAKCILSEAQCEEFFEYTSGRWLYNEDKQLALRYVRFNVEALQEIAAATVDASYCTSMIKTHEGSYNKIFRLKFDNNQEIIAKIPTKLIPPFYTTASEVATMDYARTILKIPVPEVLAYSSRAHSTLVGTEFILMRPSLGSELRKRWDSMSEADAKDVIDQVLHAESQFTRYHFSQIGSIYYIEDVEPALRMLPLYRNGLGSEPGADRFRIGPSTEWALWRGARAELKVYRGPWPDVKSYIEGVVQIHQAWLLSHARPYRVQVPPRDSDDLDPMAHVRSLDNLVSQSSKVQVSPDLCINVLWHKDLHAKNIMINGFSPPSIELIDWQGVSVGPLFQQATFAIFAQYHGDSRIELPNGAQLPKDFDSLPWHERIYLKHQHQLALRHLYYHSRIDLSGLNAQQWARDTHLRSAIDEASRTWDLGLRQFRRHLSNLGFAPGTRGLADLYIYDDEDGIQAYQDKVARLYKELGVEGDGWVHTESYEDVHTLNKERMETWDEVAAGGPYPIANGAPSWFVSLPTTLVNPYHKYNLFTELSIMTGIWLVTWKNKSRDSDDPERAGLLEFPPDQIKLTMVAAEKHRESHRRQAKILEYTLQTLVILQIINGAIISAISATHWGAGVPTVILGAAASILGGVIAAFKSNKTQQREQLAYFALDTFIRKWHDWAYDLDRHTNTHWDDRREELNEFNFNSAYDQIQRYELDSEANLVNFAYAVAANAPALGGPVLPIGLGGIGGSPVLTPPRKAPVSLPVAR</sequence>
<keyword evidence="5" id="KW-0496">Mitochondrion</keyword>
<organism evidence="9 10">
    <name type="scientific">Rhizoctonia solani</name>
    <dbReference type="NCBI Taxonomy" id="456999"/>
    <lineage>
        <taxon>Eukaryota</taxon>
        <taxon>Fungi</taxon>
        <taxon>Dikarya</taxon>
        <taxon>Basidiomycota</taxon>
        <taxon>Agaricomycotina</taxon>
        <taxon>Agaricomycetes</taxon>
        <taxon>Cantharellales</taxon>
        <taxon>Ceratobasidiaceae</taxon>
        <taxon>Rhizoctonia</taxon>
    </lineage>
</organism>
<dbReference type="Proteomes" id="UP000663853">
    <property type="component" value="Unassembled WGS sequence"/>
</dbReference>
<evidence type="ECO:0000256" key="5">
    <source>
        <dbReference type="ARBA" id="ARBA00023128"/>
    </source>
</evidence>
<evidence type="ECO:0000256" key="4">
    <source>
        <dbReference type="ARBA" id="ARBA00022946"/>
    </source>
</evidence>
<dbReference type="Pfam" id="PF18142">
    <property type="entry name" value="SLATT_fungal"/>
    <property type="match status" value="1"/>
</dbReference>
<dbReference type="PANTHER" id="PTHR36091">
    <property type="entry name" value="ALTERED INHERITANCE OF MITOCHONDRIA PROTEIN 9, MITOCHONDRIAL"/>
    <property type="match status" value="1"/>
</dbReference>
<dbReference type="SUPFAM" id="SSF56112">
    <property type="entry name" value="Protein kinase-like (PK-like)"/>
    <property type="match status" value="1"/>
</dbReference>
<keyword evidence="7" id="KW-1133">Transmembrane helix</keyword>
<dbReference type="InterPro" id="IPR051035">
    <property type="entry name" value="Mito_inheritance_9"/>
</dbReference>
<name>A0A8H3HJ69_9AGAM</name>
<evidence type="ECO:0000256" key="1">
    <source>
        <dbReference type="ARBA" id="ARBA00004173"/>
    </source>
</evidence>
<feature type="transmembrane region" description="Helical" evidence="7">
    <location>
        <begin position="6"/>
        <end position="24"/>
    </location>
</feature>
<evidence type="ECO:0000256" key="3">
    <source>
        <dbReference type="ARBA" id="ARBA00016197"/>
    </source>
</evidence>
<comment type="caution">
    <text evidence="9">The sequence shown here is derived from an EMBL/GenBank/DDBJ whole genome shotgun (WGS) entry which is preliminary data.</text>
</comment>
<evidence type="ECO:0000256" key="7">
    <source>
        <dbReference type="SAM" id="Phobius"/>
    </source>
</evidence>
<evidence type="ECO:0000256" key="2">
    <source>
        <dbReference type="ARBA" id="ARBA00005543"/>
    </source>
</evidence>
<dbReference type="AlphaFoldDB" id="A0A8H3HJ69"/>
<proteinExistence type="inferred from homology"/>
<dbReference type="InterPro" id="IPR011009">
    <property type="entry name" value="Kinase-like_dom_sf"/>
</dbReference>
<comment type="similarity">
    <text evidence="2">Belongs to the AIM9 family.</text>
</comment>
<dbReference type="GO" id="GO:0005739">
    <property type="term" value="C:mitochondrion"/>
    <property type="evidence" value="ECO:0007669"/>
    <property type="project" value="UniProtKB-SubCell"/>
</dbReference>
<gene>
    <name evidence="9" type="ORF">RDB_LOCUS182293</name>
</gene>
<comment type="subcellular location">
    <subcellularLocation>
        <location evidence="1">Mitochondrion</location>
    </subcellularLocation>
</comment>
<dbReference type="EMBL" id="CAJMXA010004201">
    <property type="protein sequence ID" value="CAE6536899.1"/>
    <property type="molecule type" value="Genomic_DNA"/>
</dbReference>
<keyword evidence="7" id="KW-0472">Membrane</keyword>
<evidence type="ECO:0000256" key="6">
    <source>
        <dbReference type="ARBA" id="ARBA00031849"/>
    </source>
</evidence>
<dbReference type="PANTHER" id="PTHR36091:SF1">
    <property type="entry name" value="ALTERED INHERITANCE OF MITOCHONDRIA PROTEIN 9, MITOCHONDRIAL"/>
    <property type="match status" value="1"/>
</dbReference>
<accession>A0A8H3HJ69</accession>
<keyword evidence="7" id="KW-0812">Transmembrane</keyword>
<evidence type="ECO:0000313" key="9">
    <source>
        <dbReference type="EMBL" id="CAE6536899.1"/>
    </source>
</evidence>